<comment type="caution">
    <text evidence="2">The sequence shown here is derived from an EMBL/GenBank/DDBJ whole genome shotgun (WGS) entry which is preliminary data.</text>
</comment>
<keyword evidence="3" id="KW-1185">Reference proteome</keyword>
<dbReference type="AlphaFoldDB" id="A0A1J7BZG6"/>
<protein>
    <submittedName>
        <fullName evidence="2">Uncharacterized protein</fullName>
    </submittedName>
</protein>
<keyword evidence="1" id="KW-1133">Transmembrane helix</keyword>
<evidence type="ECO:0000313" key="2">
    <source>
        <dbReference type="EMBL" id="OIV38873.1"/>
    </source>
</evidence>
<dbReference type="RefSeq" id="WP_071655206.1">
    <property type="nucleotide sequence ID" value="NZ_MLCF01000011.1"/>
</dbReference>
<feature type="transmembrane region" description="Helical" evidence="1">
    <location>
        <begin position="135"/>
        <end position="153"/>
    </location>
</feature>
<evidence type="ECO:0000256" key="1">
    <source>
        <dbReference type="SAM" id="Phobius"/>
    </source>
</evidence>
<dbReference type="OrthoDB" id="4332438at2"/>
<reference evidence="2 3" key="1">
    <citation type="submission" date="2016-10" db="EMBL/GenBank/DDBJ databases">
        <title>Genome sequence of Streptomyces gilvigriseus MUSC 26.</title>
        <authorList>
            <person name="Lee L.-H."/>
            <person name="Ser H.-L."/>
        </authorList>
    </citation>
    <scope>NUCLEOTIDE SEQUENCE [LARGE SCALE GENOMIC DNA]</scope>
    <source>
        <strain evidence="2 3">MUSC 26</strain>
    </source>
</reference>
<gene>
    <name evidence="2" type="ORF">BIV57_03825</name>
</gene>
<sequence>MVKSNAAGRRLKVVFFELVVLVLLVSGFWMGVKGTQDATGSTRVRGSMAVAACSTTSGCTGTFTPDRSGDSAPRTVRISTIAAHKGEKVAVALRPGTNVAVRTGVAGFLLAWVVFGGALLLGGLLLRLGAGLPRPAGALALAGAVVLGAAWLGR</sequence>
<accession>A0A1J7BZG6</accession>
<proteinExistence type="predicted"/>
<keyword evidence="1" id="KW-0812">Transmembrane</keyword>
<dbReference type="Proteomes" id="UP000243342">
    <property type="component" value="Unassembled WGS sequence"/>
</dbReference>
<feature type="transmembrane region" description="Helical" evidence="1">
    <location>
        <begin position="12"/>
        <end position="32"/>
    </location>
</feature>
<feature type="transmembrane region" description="Helical" evidence="1">
    <location>
        <begin position="105"/>
        <end position="128"/>
    </location>
</feature>
<dbReference type="EMBL" id="MLCF01000011">
    <property type="protein sequence ID" value="OIV38873.1"/>
    <property type="molecule type" value="Genomic_DNA"/>
</dbReference>
<evidence type="ECO:0000313" key="3">
    <source>
        <dbReference type="Proteomes" id="UP000243342"/>
    </source>
</evidence>
<dbReference type="STRING" id="1428644.BIV57_03825"/>
<organism evidence="2 3">
    <name type="scientific">Mangrovactinospora gilvigrisea</name>
    <dbReference type="NCBI Taxonomy" id="1428644"/>
    <lineage>
        <taxon>Bacteria</taxon>
        <taxon>Bacillati</taxon>
        <taxon>Actinomycetota</taxon>
        <taxon>Actinomycetes</taxon>
        <taxon>Kitasatosporales</taxon>
        <taxon>Streptomycetaceae</taxon>
        <taxon>Mangrovactinospora</taxon>
    </lineage>
</organism>
<name>A0A1J7BZG6_9ACTN</name>
<keyword evidence="1" id="KW-0472">Membrane</keyword>